<dbReference type="PROSITE" id="PS00211">
    <property type="entry name" value="ABC_TRANSPORTER_1"/>
    <property type="match status" value="2"/>
</dbReference>
<dbReference type="EMBL" id="JAFBEC010000003">
    <property type="protein sequence ID" value="MBM7632035.1"/>
    <property type="molecule type" value="Genomic_DNA"/>
</dbReference>
<dbReference type="SMART" id="SM00382">
    <property type="entry name" value="AAA"/>
    <property type="match status" value="2"/>
</dbReference>
<feature type="coiled-coil region" evidence="3">
    <location>
        <begin position="580"/>
        <end position="644"/>
    </location>
</feature>
<dbReference type="RefSeq" id="WP_204696108.1">
    <property type="nucleotide sequence ID" value="NZ_JAFBEC010000003.1"/>
</dbReference>
<dbReference type="InterPro" id="IPR003439">
    <property type="entry name" value="ABC_transporter-like_ATP-bd"/>
</dbReference>
<comment type="caution">
    <text evidence="6">The sequence shown here is derived from an EMBL/GenBank/DDBJ whole genome shotgun (WGS) entry which is preliminary data.</text>
</comment>
<evidence type="ECO:0000313" key="7">
    <source>
        <dbReference type="Proteomes" id="UP000741863"/>
    </source>
</evidence>
<dbReference type="InterPro" id="IPR017871">
    <property type="entry name" value="ABC_transporter-like_CS"/>
</dbReference>
<dbReference type="Gene3D" id="1.10.287.380">
    <property type="entry name" value="Valyl-tRNA synthetase, C-terminal domain"/>
    <property type="match status" value="1"/>
</dbReference>
<dbReference type="Pfam" id="PF00005">
    <property type="entry name" value="ABC_tran"/>
    <property type="match status" value="2"/>
</dbReference>
<accession>A0ABS2PAD3</accession>
<keyword evidence="2 6" id="KW-0067">ATP-binding</keyword>
<dbReference type="Pfam" id="PF16326">
    <property type="entry name" value="ABC_tran_CTD"/>
    <property type="match status" value="1"/>
</dbReference>
<dbReference type="InterPro" id="IPR032781">
    <property type="entry name" value="ABC_tran_Xtn"/>
</dbReference>
<name>A0ABS2PAD3_9BACL</name>
<dbReference type="SUPFAM" id="SSF52540">
    <property type="entry name" value="P-loop containing nucleoside triphosphate hydrolases"/>
    <property type="match status" value="2"/>
</dbReference>
<dbReference type="InterPro" id="IPR027417">
    <property type="entry name" value="P-loop_NTPase"/>
</dbReference>
<evidence type="ECO:0000313" key="6">
    <source>
        <dbReference type="EMBL" id="MBM7632035.1"/>
    </source>
</evidence>
<keyword evidence="1" id="KW-0547">Nucleotide-binding</keyword>
<feature type="region of interest" description="Disordered" evidence="4">
    <location>
        <begin position="549"/>
        <end position="579"/>
    </location>
</feature>
<dbReference type="PROSITE" id="PS50893">
    <property type="entry name" value="ABC_TRANSPORTER_2"/>
    <property type="match status" value="2"/>
</dbReference>
<dbReference type="InterPro" id="IPR003593">
    <property type="entry name" value="AAA+_ATPase"/>
</dbReference>
<dbReference type="Gene3D" id="3.40.50.300">
    <property type="entry name" value="P-loop containing nucleotide triphosphate hydrolases"/>
    <property type="match status" value="2"/>
</dbReference>
<keyword evidence="7" id="KW-1185">Reference proteome</keyword>
<dbReference type="PANTHER" id="PTHR42855:SF2">
    <property type="entry name" value="DRUG RESISTANCE ABC TRANSPORTER,ATP-BINDING PROTEIN"/>
    <property type="match status" value="1"/>
</dbReference>
<proteinExistence type="predicted"/>
<evidence type="ECO:0000256" key="3">
    <source>
        <dbReference type="SAM" id="Coils"/>
    </source>
</evidence>
<protein>
    <submittedName>
        <fullName evidence="6">ATP-binding cassette subfamily F protein 3</fullName>
    </submittedName>
</protein>
<keyword evidence="3" id="KW-0175">Coiled coil</keyword>
<dbReference type="InterPro" id="IPR037118">
    <property type="entry name" value="Val-tRNA_synth_C_sf"/>
</dbReference>
<evidence type="ECO:0000259" key="5">
    <source>
        <dbReference type="PROSITE" id="PS50893"/>
    </source>
</evidence>
<evidence type="ECO:0000256" key="2">
    <source>
        <dbReference type="ARBA" id="ARBA00022840"/>
    </source>
</evidence>
<dbReference type="Pfam" id="PF12848">
    <property type="entry name" value="ABC_tran_Xtn"/>
    <property type="match status" value="1"/>
</dbReference>
<dbReference type="PANTHER" id="PTHR42855">
    <property type="entry name" value="ABC TRANSPORTER ATP-BINDING SUBUNIT"/>
    <property type="match status" value="1"/>
</dbReference>
<gene>
    <name evidence="6" type="ORF">JOD17_001128</name>
</gene>
<evidence type="ECO:0000256" key="1">
    <source>
        <dbReference type="ARBA" id="ARBA00022741"/>
    </source>
</evidence>
<dbReference type="CDD" id="cd03221">
    <property type="entry name" value="ABCF_EF-3"/>
    <property type="match status" value="2"/>
</dbReference>
<feature type="domain" description="ABC transporter" evidence="5">
    <location>
        <begin position="331"/>
        <end position="545"/>
    </location>
</feature>
<dbReference type="GO" id="GO:0005524">
    <property type="term" value="F:ATP binding"/>
    <property type="evidence" value="ECO:0007669"/>
    <property type="project" value="UniProtKB-KW"/>
</dbReference>
<dbReference type="Proteomes" id="UP000741863">
    <property type="component" value="Unassembled WGS sequence"/>
</dbReference>
<dbReference type="InterPro" id="IPR051309">
    <property type="entry name" value="ABCF_ATPase"/>
</dbReference>
<dbReference type="InterPro" id="IPR032524">
    <property type="entry name" value="ABC_tran_C"/>
</dbReference>
<feature type="domain" description="ABC transporter" evidence="5">
    <location>
        <begin position="4"/>
        <end position="273"/>
    </location>
</feature>
<evidence type="ECO:0000256" key="4">
    <source>
        <dbReference type="SAM" id="MobiDB-lite"/>
    </source>
</evidence>
<feature type="compositionally biased region" description="Polar residues" evidence="4">
    <location>
        <begin position="555"/>
        <end position="566"/>
    </location>
</feature>
<reference evidence="6 7" key="1">
    <citation type="submission" date="2021-01" db="EMBL/GenBank/DDBJ databases">
        <title>Genomic Encyclopedia of Type Strains, Phase IV (KMG-IV): sequencing the most valuable type-strain genomes for metagenomic binning, comparative biology and taxonomic classification.</title>
        <authorList>
            <person name="Goeker M."/>
        </authorList>
    </citation>
    <scope>NUCLEOTIDE SEQUENCE [LARGE SCALE GENOMIC DNA]</scope>
    <source>
        <strain evidence="6 7">DSM 25540</strain>
    </source>
</reference>
<sequence>MILLQCDRVTKSFGVDTILQDIKLEIKSGERVALVGRNGSGKTTLLKIITGELSYDHGDVIIPKAVSLGFLAQDTGMNSSKSIWDEMLSVFEGTIQLEKELRSLEEQIADPAVYSDQTKYDDIMKLYDAKQEEFQSSGGFRYEADIRSILAGLNFDSFSYDEPIQSLSGGQKTRLALAKLLLTKPDLLILDEPTNHLDIKTLTWLENFLNGYDGAVLVVSHDRYFLDRIVTKVYEVVHTKANVYHGNYTDFLIERDKQADLQQKAYEKQQGEIEKLETFVQKNLARASTTKRAQSRRRKLETMDRIHAPQSDQKSATIAFSIKEKSGNDVIRAKDLSFSYGDKPILNQLQLAVSRGESVAFIGPNGTGKSTLLKLLGGRFLPTEGEIMLGSKVTVGYYDQEQSDLNSKKTVLQELWDEYPHVYERDIRTVLGRFLFTGDEVLKPVKSLSGGEKARLVLSKLMMKEANLLLFDEPTNHLDLDSKEVLEEALLDYPGTMIFVSHDRYFLNRLSTRTLEFQDGQLDEYLGNYDYYIEKKTEEEERVRLLELEQEEHTPTTTESNSSQIAKQDFIQGKEDKKEARKRQRRIDALEAEVETLEEQNEALQAQLLQPDVYEDYAKATDVQSELERNEKMIEQLLDEWQELQT</sequence>
<organism evidence="6 7">
    <name type="scientific">Geomicrobium sediminis</name>
    <dbReference type="NCBI Taxonomy" id="1347788"/>
    <lineage>
        <taxon>Bacteria</taxon>
        <taxon>Bacillati</taxon>
        <taxon>Bacillota</taxon>
        <taxon>Bacilli</taxon>
        <taxon>Bacillales</taxon>
        <taxon>Geomicrobium</taxon>
    </lineage>
</organism>